<evidence type="ECO:0000256" key="1">
    <source>
        <dbReference type="ARBA" id="ARBA00004123"/>
    </source>
</evidence>
<dbReference type="EMBL" id="GL348719">
    <property type="protein sequence ID" value="EFH46786.1"/>
    <property type="molecule type" value="Genomic_DNA"/>
</dbReference>
<dbReference type="GO" id="GO:0000398">
    <property type="term" value="P:mRNA splicing, via spliceosome"/>
    <property type="evidence" value="ECO:0007669"/>
    <property type="project" value="TreeGrafter"/>
</dbReference>
<dbReference type="PANTHER" id="PTHR13952">
    <property type="entry name" value="U1 SMALL NUCLEAR RIBONUCLEOPROTEIN 70 KD"/>
    <property type="match status" value="1"/>
</dbReference>
<dbReference type="GO" id="GO:0003729">
    <property type="term" value="F:mRNA binding"/>
    <property type="evidence" value="ECO:0007669"/>
    <property type="project" value="TreeGrafter"/>
</dbReference>
<keyword evidence="3" id="KW-0694">RNA-binding</keyword>
<dbReference type="InterPro" id="IPR051183">
    <property type="entry name" value="U1_U11-U12_snRNP_70-35kDa"/>
</dbReference>
<dbReference type="Gene3D" id="3.30.70.330">
    <property type="match status" value="2"/>
</dbReference>
<dbReference type="SMART" id="SM00360">
    <property type="entry name" value="RRM"/>
    <property type="match status" value="1"/>
</dbReference>
<accession>D7MIC0</accession>
<dbReference type="GO" id="GO:0005685">
    <property type="term" value="C:U1 snRNP"/>
    <property type="evidence" value="ECO:0007669"/>
    <property type="project" value="TreeGrafter"/>
</dbReference>
<gene>
    <name evidence="5" type="ORF">ARALYDRAFT_915869</name>
</gene>
<sequence>MFYTVHLLGCSLNLLGKRKPEDDLETKPILKKHKETSEEKETMEGFADSLQHTNIISVMSCANTLACYIQEAATTKTLYVANLYRNIKISDIINFFKDVGEVVHVRLIVNSKGCYACWCFVEFASANEAEKNGEYLDDRKIFLEAVKTVPFSPPKYEDYLRQESLLIEEDEAVEGLEFFTTHFYSIKFFEDVGEVVHVRIIVDHMGEHVDCGFVEFTSSNEAEKVE</sequence>
<dbReference type="PANTHER" id="PTHR13952:SF21">
    <property type="entry name" value="POLYNUCLEOTIDE ADENYLYLTRANSFERASE DOMAIN_RNA RECOGNITION MOTIF PROTEIN-RELATED"/>
    <property type="match status" value="1"/>
</dbReference>
<reference evidence="6" key="1">
    <citation type="journal article" date="2011" name="Nat. Genet.">
        <title>The Arabidopsis lyrata genome sequence and the basis of rapid genome size change.</title>
        <authorList>
            <person name="Hu T.T."/>
            <person name="Pattyn P."/>
            <person name="Bakker E.G."/>
            <person name="Cao J."/>
            <person name="Cheng J.-F."/>
            <person name="Clark R.M."/>
            <person name="Fahlgren N."/>
            <person name="Fawcett J.A."/>
            <person name="Grimwood J."/>
            <person name="Gundlach H."/>
            <person name="Haberer G."/>
            <person name="Hollister J.D."/>
            <person name="Ossowski S."/>
            <person name="Ottilar R.P."/>
            <person name="Salamov A.A."/>
            <person name="Schneeberger K."/>
            <person name="Spannagl M."/>
            <person name="Wang X."/>
            <person name="Yang L."/>
            <person name="Nasrallah M.E."/>
            <person name="Bergelson J."/>
            <person name="Carrington J.C."/>
            <person name="Gaut B.S."/>
            <person name="Schmutz J."/>
            <person name="Mayer K.F.X."/>
            <person name="Van de Peer Y."/>
            <person name="Grigoriev I.V."/>
            <person name="Nordborg M."/>
            <person name="Weigel D."/>
            <person name="Guo Y.-L."/>
        </authorList>
    </citation>
    <scope>NUCLEOTIDE SEQUENCE [LARGE SCALE GENOMIC DNA]</scope>
    <source>
        <strain evidence="6">cv. MN47</strain>
    </source>
</reference>
<comment type="subcellular location">
    <subcellularLocation>
        <location evidence="1">Nucleus</location>
    </subcellularLocation>
</comment>
<evidence type="ECO:0000256" key="3">
    <source>
        <dbReference type="PROSITE-ProRule" id="PRU00176"/>
    </source>
</evidence>
<dbReference type="Proteomes" id="UP000008694">
    <property type="component" value="Unassembled WGS sequence"/>
</dbReference>
<feature type="domain" description="RRM" evidence="4">
    <location>
        <begin position="76"/>
        <end position="148"/>
    </location>
</feature>
<dbReference type="STRING" id="81972.D7MIC0"/>
<name>D7MIC0_ARALL</name>
<dbReference type="Pfam" id="PF00076">
    <property type="entry name" value="RRM_1"/>
    <property type="match status" value="2"/>
</dbReference>
<evidence type="ECO:0000256" key="2">
    <source>
        <dbReference type="ARBA" id="ARBA00023242"/>
    </source>
</evidence>
<dbReference type="eggNOG" id="KOG0123">
    <property type="taxonomic scope" value="Eukaryota"/>
</dbReference>
<dbReference type="GO" id="GO:0071004">
    <property type="term" value="C:U2-type prespliceosome"/>
    <property type="evidence" value="ECO:0007669"/>
    <property type="project" value="TreeGrafter"/>
</dbReference>
<evidence type="ECO:0000313" key="5">
    <source>
        <dbReference type="EMBL" id="EFH46786.1"/>
    </source>
</evidence>
<dbReference type="GO" id="GO:0071011">
    <property type="term" value="C:precatalytic spliceosome"/>
    <property type="evidence" value="ECO:0007669"/>
    <property type="project" value="TreeGrafter"/>
</dbReference>
<dbReference type="PROSITE" id="PS50102">
    <property type="entry name" value="RRM"/>
    <property type="match status" value="1"/>
</dbReference>
<organism evidence="6">
    <name type="scientific">Arabidopsis lyrata subsp. lyrata</name>
    <name type="common">Lyre-leaved rock-cress</name>
    <dbReference type="NCBI Taxonomy" id="81972"/>
    <lineage>
        <taxon>Eukaryota</taxon>
        <taxon>Viridiplantae</taxon>
        <taxon>Streptophyta</taxon>
        <taxon>Embryophyta</taxon>
        <taxon>Tracheophyta</taxon>
        <taxon>Spermatophyta</taxon>
        <taxon>Magnoliopsida</taxon>
        <taxon>eudicotyledons</taxon>
        <taxon>Gunneridae</taxon>
        <taxon>Pentapetalae</taxon>
        <taxon>rosids</taxon>
        <taxon>malvids</taxon>
        <taxon>Brassicales</taxon>
        <taxon>Brassicaceae</taxon>
        <taxon>Camelineae</taxon>
        <taxon>Arabidopsis</taxon>
    </lineage>
</organism>
<dbReference type="Gramene" id="scaffold_703611.1">
    <property type="protein sequence ID" value="scaffold_703611.1"/>
    <property type="gene ID" value="scaffold_703611.1"/>
</dbReference>
<dbReference type="GO" id="GO:0030619">
    <property type="term" value="F:U1 snRNA binding"/>
    <property type="evidence" value="ECO:0007669"/>
    <property type="project" value="TreeGrafter"/>
</dbReference>
<proteinExistence type="predicted"/>
<dbReference type="InterPro" id="IPR000504">
    <property type="entry name" value="RRM_dom"/>
</dbReference>
<evidence type="ECO:0000313" key="6">
    <source>
        <dbReference type="Proteomes" id="UP000008694"/>
    </source>
</evidence>
<keyword evidence="2" id="KW-0539">Nucleus</keyword>
<dbReference type="InterPro" id="IPR012677">
    <property type="entry name" value="Nucleotide-bd_a/b_plait_sf"/>
</dbReference>
<dbReference type="HOGENOM" id="CLU_1226296_0_0_1"/>
<protein>
    <recommendedName>
        <fullName evidence="4">RRM domain-containing protein</fullName>
    </recommendedName>
</protein>
<dbReference type="CDD" id="cd00590">
    <property type="entry name" value="RRM_SF"/>
    <property type="match status" value="2"/>
</dbReference>
<evidence type="ECO:0000259" key="4">
    <source>
        <dbReference type="PROSITE" id="PS50102"/>
    </source>
</evidence>
<dbReference type="InterPro" id="IPR035979">
    <property type="entry name" value="RBD_domain_sf"/>
</dbReference>
<dbReference type="SUPFAM" id="SSF54928">
    <property type="entry name" value="RNA-binding domain, RBD"/>
    <property type="match status" value="1"/>
</dbReference>
<keyword evidence="6" id="KW-1185">Reference proteome</keyword>
<dbReference type="AlphaFoldDB" id="D7MIC0"/>